<proteinExistence type="inferred from homology"/>
<dbReference type="STRING" id="418985.A0A1V9X279"/>
<dbReference type="InterPro" id="IPR001314">
    <property type="entry name" value="Peptidase_S1A"/>
</dbReference>
<comment type="caution">
    <text evidence="6">The sequence shown here is derived from an EMBL/GenBank/DDBJ whole genome shotgun (WGS) entry which is preliminary data.</text>
</comment>
<dbReference type="Pfam" id="PF00089">
    <property type="entry name" value="Trypsin"/>
    <property type="match status" value="1"/>
</dbReference>
<dbReference type="PRINTS" id="PR00722">
    <property type="entry name" value="CHYMOTRYPSIN"/>
</dbReference>
<comment type="similarity">
    <text evidence="2">Belongs to the peptidase S1 family. CLIP subfamily.</text>
</comment>
<dbReference type="PANTHER" id="PTHR24256">
    <property type="entry name" value="TRYPTASE-RELATED"/>
    <property type="match status" value="1"/>
</dbReference>
<dbReference type="EMBL" id="MNPL01027808">
    <property type="protein sequence ID" value="OQR67675.1"/>
    <property type="molecule type" value="Genomic_DNA"/>
</dbReference>
<keyword evidence="4" id="KW-0732">Signal</keyword>
<feature type="region of interest" description="Disordered" evidence="3">
    <location>
        <begin position="1194"/>
        <end position="1223"/>
    </location>
</feature>
<evidence type="ECO:0000256" key="4">
    <source>
        <dbReference type="SAM" id="SignalP"/>
    </source>
</evidence>
<keyword evidence="7" id="KW-1185">Reference proteome</keyword>
<feature type="signal peptide" evidence="4">
    <location>
        <begin position="1"/>
        <end position="18"/>
    </location>
</feature>
<dbReference type="InParanoid" id="A0A1V9X279"/>
<dbReference type="PROSITE" id="PS50240">
    <property type="entry name" value="TRYPSIN_DOM"/>
    <property type="match status" value="1"/>
</dbReference>
<evidence type="ECO:0000256" key="3">
    <source>
        <dbReference type="SAM" id="MobiDB-lite"/>
    </source>
</evidence>
<dbReference type="GO" id="GO:0004252">
    <property type="term" value="F:serine-type endopeptidase activity"/>
    <property type="evidence" value="ECO:0007669"/>
    <property type="project" value="InterPro"/>
</dbReference>
<dbReference type="InterPro" id="IPR051487">
    <property type="entry name" value="Ser/Thr_Proteases_Immune/Dev"/>
</dbReference>
<organism evidence="6 7">
    <name type="scientific">Tropilaelaps mercedesae</name>
    <dbReference type="NCBI Taxonomy" id="418985"/>
    <lineage>
        <taxon>Eukaryota</taxon>
        <taxon>Metazoa</taxon>
        <taxon>Ecdysozoa</taxon>
        <taxon>Arthropoda</taxon>
        <taxon>Chelicerata</taxon>
        <taxon>Arachnida</taxon>
        <taxon>Acari</taxon>
        <taxon>Parasitiformes</taxon>
        <taxon>Mesostigmata</taxon>
        <taxon>Gamasina</taxon>
        <taxon>Dermanyssoidea</taxon>
        <taxon>Laelapidae</taxon>
        <taxon>Tropilaelaps</taxon>
    </lineage>
</organism>
<gene>
    <name evidence="6" type="ORF">BIW11_13374</name>
</gene>
<feature type="chain" id="PRO_5012438635" evidence="4">
    <location>
        <begin position="19"/>
        <end position="1223"/>
    </location>
</feature>
<evidence type="ECO:0000313" key="7">
    <source>
        <dbReference type="Proteomes" id="UP000192247"/>
    </source>
</evidence>
<dbReference type="PROSITE" id="PS00134">
    <property type="entry name" value="TRYPSIN_HIS"/>
    <property type="match status" value="1"/>
</dbReference>
<feature type="compositionally biased region" description="Basic and acidic residues" evidence="3">
    <location>
        <begin position="1211"/>
        <end position="1223"/>
    </location>
</feature>
<keyword evidence="6" id="KW-0378">Hydrolase</keyword>
<sequence>MLWRVLLWLEICLAGATLKIYTARAEEAYRSEDAHCPPWIPCEKQPDVAKNLGGSAVVHEAAPTQAPETIPTSSSTDAVGTYKLVELGGEPTFQAVSPTPTLSVSDPPTPWPSPSTAVDDELDNGETDRVDATSEPLKQSQVIRPRSFILSSQSRPDELRIQTRRSYDPQTGETEICECRRVRLVSGDDDVIVNDLVAEEINIERQHVADVTIPQITKRPTKRPMHTKPSTLRPLNYANDDKIKVIPPNEDEIRMMPFGEVKIEVRPSSEGEIRVRPLDDGKIEVRPSDEGEIRVRPLDEGKIEIRPLDEGKIEVRPLDEGKIEVMPLDESKIEVRPLDGGEIGIRPSEGGEIRVKPLNEDKIEVRPLNEGEIGVIPSSEGEVEVRPFDKGTEAYWDLIPITSTAAPRPGGDVRLEQISLDSNRIRGEAAWAEKHEDELCIMLKQLWRTILGNRLPYGSPLLLDQGSVLPKTDLASVYNTALATIGMGHILPDAVYHKWQSGTKRYHTKWTTSEFPGKVRSLSGTSTSEVIFPGRYKTKRPVSSSSSTTRMPPRGIISEVILPEEYNTNWGTVVSGEVKQMNSKGAIKKVVLPEKYTTKWKAPDEPLKDVPFASKGPIREVVLPEADVQKTSVPLTGIQDERPVQSSTASNTRWVKSIGSKPIVAILRTPASETSWQTQTVIKGAQPLKDHWISVPSGAQSWVPQSPASWEKLSIPQKLPGRNSEYAIISNVVRPPYHKTSWTQTIRKGSKSHWEAIPPTDGYERYWQAVPITASGHERKLAPGQEKELLNIPQQDDYETSVKTEPLAGGGYKTSWKRVPKQPFYAHVWSSEFRPVWSFQNSTGERYRRRMLSSLGPAEKADPGDGDDVVVQRLQEGDDEVKTTQETSEVSPSDQDLFEDTMINGYGCGLPLTVNDRMVDGSPALEGQFPWLVHLSIVPEVPFVCVASLITLRFLLTAAHCILDGDQRTVAIQAIYGNVDQSHAHRVTVSSYKLYPRLSKAANDKHDIALLKLAHRVDVRFARTICLPDGVGQDAGQGLRDVKKELATMASWSVDKVKDGKSSTFLTHANIYILPSAECERSEGLAEVGFESSLQICTLGNGTDTCFGDSGAPIMALRQTDRDSAESNVALEQRGIVPYGFSCASSTPAVATRVEYYINWIIKSLHEWDADPMVGNTGYKTQLVADSKSLNVTAAPAKETPQRSTLTHRAYRADRERRTRSPA</sequence>
<evidence type="ECO:0000259" key="5">
    <source>
        <dbReference type="PROSITE" id="PS50240"/>
    </source>
</evidence>
<dbReference type="AlphaFoldDB" id="A0A1V9X279"/>
<name>A0A1V9X279_9ACAR</name>
<dbReference type="InterPro" id="IPR043504">
    <property type="entry name" value="Peptidase_S1_PA_chymotrypsin"/>
</dbReference>
<dbReference type="SUPFAM" id="SSF50494">
    <property type="entry name" value="Trypsin-like serine proteases"/>
    <property type="match status" value="1"/>
</dbReference>
<dbReference type="InterPro" id="IPR001254">
    <property type="entry name" value="Trypsin_dom"/>
</dbReference>
<dbReference type="CDD" id="cd00190">
    <property type="entry name" value="Tryp_SPc"/>
    <property type="match status" value="1"/>
</dbReference>
<evidence type="ECO:0000256" key="1">
    <source>
        <dbReference type="ARBA" id="ARBA00023157"/>
    </source>
</evidence>
<dbReference type="Gene3D" id="2.40.10.10">
    <property type="entry name" value="Trypsin-like serine proteases"/>
    <property type="match status" value="1"/>
</dbReference>
<keyword evidence="6" id="KW-0645">Protease</keyword>
<feature type="region of interest" description="Disordered" evidence="3">
    <location>
        <begin position="94"/>
        <end position="167"/>
    </location>
</feature>
<feature type="domain" description="Peptidase S1" evidence="5">
    <location>
        <begin position="918"/>
        <end position="1166"/>
    </location>
</feature>
<evidence type="ECO:0000313" key="6">
    <source>
        <dbReference type="EMBL" id="OQR67675.1"/>
    </source>
</evidence>
<feature type="compositionally biased region" description="Basic and acidic residues" evidence="3">
    <location>
        <begin position="155"/>
        <end position="167"/>
    </location>
</feature>
<dbReference type="GO" id="GO:0006508">
    <property type="term" value="P:proteolysis"/>
    <property type="evidence" value="ECO:0007669"/>
    <property type="project" value="UniProtKB-KW"/>
</dbReference>
<dbReference type="InterPro" id="IPR018114">
    <property type="entry name" value="TRYPSIN_HIS"/>
</dbReference>
<protein>
    <submittedName>
        <fullName evidence="6">Serine protease-like</fullName>
    </submittedName>
</protein>
<dbReference type="OrthoDB" id="6424634at2759"/>
<accession>A0A1V9X279</accession>
<dbReference type="InterPro" id="IPR009003">
    <property type="entry name" value="Peptidase_S1_PA"/>
</dbReference>
<reference evidence="6 7" key="1">
    <citation type="journal article" date="2017" name="Gigascience">
        <title>Draft genome of the honey bee ectoparasitic mite, Tropilaelaps mercedesae, is shaped by the parasitic life history.</title>
        <authorList>
            <person name="Dong X."/>
            <person name="Armstrong S.D."/>
            <person name="Xia D."/>
            <person name="Makepeace B.L."/>
            <person name="Darby A.C."/>
            <person name="Kadowaki T."/>
        </authorList>
    </citation>
    <scope>NUCLEOTIDE SEQUENCE [LARGE SCALE GENOMIC DNA]</scope>
    <source>
        <strain evidence="6">Wuxi-XJTLU</strain>
    </source>
</reference>
<evidence type="ECO:0000256" key="2">
    <source>
        <dbReference type="ARBA" id="ARBA00024195"/>
    </source>
</evidence>
<keyword evidence="1" id="KW-1015">Disulfide bond</keyword>
<dbReference type="SMART" id="SM00020">
    <property type="entry name" value="Tryp_SPc"/>
    <property type="match status" value="1"/>
</dbReference>
<dbReference type="Proteomes" id="UP000192247">
    <property type="component" value="Unassembled WGS sequence"/>
</dbReference>